<protein>
    <recommendedName>
        <fullName evidence="3">RING-type domain-containing protein</fullName>
    </recommendedName>
</protein>
<accession>A0A8H3UCQ0</accession>
<gene>
    <name evidence="1" type="ORF">EG328_007787</name>
</gene>
<evidence type="ECO:0008006" key="3">
    <source>
        <dbReference type="Google" id="ProtNLM"/>
    </source>
</evidence>
<dbReference type="Proteomes" id="UP000447873">
    <property type="component" value="Unassembled WGS sequence"/>
</dbReference>
<sequence length="347" mass="40137">MSNQETTPKTPPTGAKLPTRAEFIRNLKEVDISTIPKDDRACMLCWGSYGEIDDTSDTPENPVKLPCPHWIGCNCLRLLINKKREPDYKLENRCPKCRRELFESKTDERMFSLRDDIVQTRRRFIYLTWETRQDLLSREAITTLLIKLDAITNRGAEIGDVYDQEDEVSREKFNGFMVTSWWECMMENHLVHFLQTMHTPIATALINLVTRNNLCIYDDSKGILVNPYVQTRVGTTSEEQDDTTMPPAYTRFYNLFFKNEITHTGRPSSFPGIVHHSMMPSQLFLKTLVGFREQLVDLRLTGDEWDLLLLDKGDQVHVGYKNLCLLAALEMATHAIHNVSVEQLEDE</sequence>
<dbReference type="Gene3D" id="3.30.40.10">
    <property type="entry name" value="Zinc/RING finger domain, C3HC4 (zinc finger)"/>
    <property type="match status" value="1"/>
</dbReference>
<comment type="caution">
    <text evidence="1">The sequence shown here is derived from an EMBL/GenBank/DDBJ whole genome shotgun (WGS) entry which is preliminary data.</text>
</comment>
<proteinExistence type="predicted"/>
<reference evidence="1 2" key="1">
    <citation type="submission" date="2018-12" db="EMBL/GenBank/DDBJ databases">
        <title>Venturia inaequalis Genome Resource.</title>
        <authorList>
            <person name="Lichtner F.J."/>
        </authorList>
    </citation>
    <scope>NUCLEOTIDE SEQUENCE [LARGE SCALE GENOMIC DNA]</scope>
    <source>
        <strain evidence="1 2">120213</strain>
    </source>
</reference>
<dbReference type="SUPFAM" id="SSF57850">
    <property type="entry name" value="RING/U-box"/>
    <property type="match status" value="1"/>
</dbReference>
<dbReference type="AlphaFoldDB" id="A0A8H3UCQ0"/>
<evidence type="ECO:0000313" key="2">
    <source>
        <dbReference type="Proteomes" id="UP000447873"/>
    </source>
</evidence>
<dbReference type="EMBL" id="WNWS01000421">
    <property type="protein sequence ID" value="KAE9968117.1"/>
    <property type="molecule type" value="Genomic_DNA"/>
</dbReference>
<organism evidence="1 2">
    <name type="scientific">Venturia inaequalis</name>
    <name type="common">Apple scab fungus</name>
    <dbReference type="NCBI Taxonomy" id="5025"/>
    <lineage>
        <taxon>Eukaryota</taxon>
        <taxon>Fungi</taxon>
        <taxon>Dikarya</taxon>
        <taxon>Ascomycota</taxon>
        <taxon>Pezizomycotina</taxon>
        <taxon>Dothideomycetes</taxon>
        <taxon>Pleosporomycetidae</taxon>
        <taxon>Venturiales</taxon>
        <taxon>Venturiaceae</taxon>
        <taxon>Venturia</taxon>
    </lineage>
</organism>
<evidence type="ECO:0000313" key="1">
    <source>
        <dbReference type="EMBL" id="KAE9968117.1"/>
    </source>
</evidence>
<dbReference type="InterPro" id="IPR013083">
    <property type="entry name" value="Znf_RING/FYVE/PHD"/>
</dbReference>
<name>A0A8H3UCQ0_VENIN</name>